<dbReference type="PANTHER" id="PTHR43767">
    <property type="entry name" value="LONG-CHAIN-FATTY-ACID--COA LIGASE"/>
    <property type="match status" value="1"/>
</dbReference>
<reference evidence="3 4" key="1">
    <citation type="submission" date="2023-08" db="EMBL/GenBank/DDBJ databases">
        <authorList>
            <person name="Girao M."/>
            <person name="Carvalho M.F."/>
        </authorList>
    </citation>
    <scope>NUCLEOTIDE SEQUENCE [LARGE SCALE GENOMIC DNA]</scope>
    <source>
        <strain evidence="3 4">CT-R113</strain>
    </source>
</reference>
<dbReference type="SUPFAM" id="SSF56801">
    <property type="entry name" value="Acetyl-CoA synthetase-like"/>
    <property type="match status" value="1"/>
</dbReference>
<dbReference type="InterPro" id="IPR000873">
    <property type="entry name" value="AMP-dep_synth/lig_dom"/>
</dbReference>
<dbReference type="Pfam" id="PF00501">
    <property type="entry name" value="AMP-binding"/>
    <property type="match status" value="1"/>
</dbReference>
<dbReference type="Pfam" id="PF13193">
    <property type="entry name" value="AMP-binding_C"/>
    <property type="match status" value="1"/>
</dbReference>
<name>A0ABU7KCH6_9ACTN</name>
<accession>A0ABU7KCH6</accession>
<evidence type="ECO:0000313" key="3">
    <source>
        <dbReference type="EMBL" id="MEE2039941.1"/>
    </source>
</evidence>
<dbReference type="Gene3D" id="3.40.50.980">
    <property type="match status" value="2"/>
</dbReference>
<dbReference type="EMBL" id="JAUZMY010000024">
    <property type="protein sequence ID" value="MEE2039941.1"/>
    <property type="molecule type" value="Genomic_DNA"/>
</dbReference>
<comment type="caution">
    <text evidence="3">The sequence shown here is derived from an EMBL/GenBank/DDBJ whole genome shotgun (WGS) entry which is preliminary data.</text>
</comment>
<dbReference type="InterPro" id="IPR025110">
    <property type="entry name" value="AMP-bd_C"/>
</dbReference>
<gene>
    <name evidence="3" type="ORF">Q8791_22250</name>
</gene>
<protein>
    <submittedName>
        <fullName evidence="3">AMP-binding protein</fullName>
    </submittedName>
</protein>
<dbReference type="PROSITE" id="PS00455">
    <property type="entry name" value="AMP_BINDING"/>
    <property type="match status" value="1"/>
</dbReference>
<dbReference type="InterPro" id="IPR020845">
    <property type="entry name" value="AMP-binding_CS"/>
</dbReference>
<dbReference type="Gene3D" id="3.30.300.30">
    <property type="match status" value="1"/>
</dbReference>
<dbReference type="Gene3D" id="2.30.38.10">
    <property type="entry name" value="Luciferase, Domain 3"/>
    <property type="match status" value="1"/>
</dbReference>
<dbReference type="RefSeq" id="WP_330093702.1">
    <property type="nucleotide sequence ID" value="NZ_JAUZMY010000024.1"/>
</dbReference>
<evidence type="ECO:0000313" key="4">
    <source>
        <dbReference type="Proteomes" id="UP001356095"/>
    </source>
</evidence>
<feature type="domain" description="AMP-binding enzyme C-terminal" evidence="2">
    <location>
        <begin position="465"/>
        <end position="540"/>
    </location>
</feature>
<sequence>MTQDWLRWPEEQAREYRARGFWDGRTLDALLREGADLHGERTALVAGGDRLTYAGLDARVDRLAAGLSSLGVARGERVLLQLPNRGEYVVTLFALLRAGAVPVLALPSLGAAEVESLVRTSEACALVVAQGRGRSDPRTPAARIARAVPSVRHLVVVGDPGDTGGVRWEELALSAPLPGEGRGAAAPEGGAPRTAGVAGAASEDLALLLLSGGTTGAPKLIPRTHADYGYNARASAAACGVDGDAVYMAVLPVAHNFTMVSPGIVGTLAAGGTVVLSPDPSPTTAFALIGAERVTITSLVPALVPSWLDEAGRTGHDLSSLRVLQVGGSRLDDTTARRVGPALDCRLQQVFGMAEGLNNYTAPDDPDDVVCTTQGRPLSPADEVAVVDEDGRPVPPGSPGELLTRGPYTLRGYYRARELDALRFTPDGFYRTGDLVTRSARGDLVVVGRVKDQVNRAGEKIAAVEVEEYLLALPGVRAAAVVGVADPDLGERSVALLVCDGERPDREEVRAAVLGRGAAAFKVPDEVRAVAELPLTGVGKVDKRRLRRELEGA</sequence>
<dbReference type="Proteomes" id="UP001356095">
    <property type="component" value="Unassembled WGS sequence"/>
</dbReference>
<dbReference type="InterPro" id="IPR045851">
    <property type="entry name" value="AMP-bd_C_sf"/>
</dbReference>
<dbReference type="InterPro" id="IPR050237">
    <property type="entry name" value="ATP-dep_AMP-bd_enzyme"/>
</dbReference>
<feature type="domain" description="AMP-dependent synthetase/ligase" evidence="1">
    <location>
        <begin position="32"/>
        <end position="414"/>
    </location>
</feature>
<keyword evidence="4" id="KW-1185">Reference proteome</keyword>
<evidence type="ECO:0000259" key="2">
    <source>
        <dbReference type="Pfam" id="PF13193"/>
    </source>
</evidence>
<evidence type="ECO:0000259" key="1">
    <source>
        <dbReference type="Pfam" id="PF00501"/>
    </source>
</evidence>
<proteinExistence type="predicted"/>
<dbReference type="PANTHER" id="PTHR43767:SF1">
    <property type="entry name" value="NONRIBOSOMAL PEPTIDE SYNTHASE PES1 (EUROFUNG)-RELATED"/>
    <property type="match status" value="1"/>
</dbReference>
<organism evidence="3 4">
    <name type="scientific">Nocardiopsis codii</name>
    <dbReference type="NCBI Taxonomy" id="3065942"/>
    <lineage>
        <taxon>Bacteria</taxon>
        <taxon>Bacillati</taxon>
        <taxon>Actinomycetota</taxon>
        <taxon>Actinomycetes</taxon>
        <taxon>Streptosporangiales</taxon>
        <taxon>Nocardiopsidaceae</taxon>
        <taxon>Nocardiopsis</taxon>
    </lineage>
</organism>